<dbReference type="Proteomes" id="UP000663838">
    <property type="component" value="Unassembled WGS sequence"/>
</dbReference>
<dbReference type="EMBL" id="CAJOBQ010003320">
    <property type="protein sequence ID" value="CAF4602260.1"/>
    <property type="molecule type" value="Genomic_DNA"/>
</dbReference>
<evidence type="ECO:0000313" key="8">
    <source>
        <dbReference type="EMBL" id="CAF4692469.1"/>
    </source>
</evidence>
<evidence type="ECO:0000313" key="7">
    <source>
        <dbReference type="EMBL" id="CAF4620272.1"/>
    </source>
</evidence>
<dbReference type="Proteomes" id="UP000663862">
    <property type="component" value="Unassembled WGS sequence"/>
</dbReference>
<dbReference type="EMBL" id="CAJNXB010005272">
    <property type="protein sequence ID" value="CAF3415685.1"/>
    <property type="molecule type" value="Genomic_DNA"/>
</dbReference>
<dbReference type="InterPro" id="IPR055151">
    <property type="entry name" value="GH113"/>
</dbReference>
<evidence type="ECO:0000313" key="10">
    <source>
        <dbReference type="Proteomes" id="UP000663873"/>
    </source>
</evidence>
<organism evidence="2 9">
    <name type="scientific">Rotaria socialis</name>
    <dbReference type="NCBI Taxonomy" id="392032"/>
    <lineage>
        <taxon>Eukaryota</taxon>
        <taxon>Metazoa</taxon>
        <taxon>Spiralia</taxon>
        <taxon>Gnathifera</taxon>
        <taxon>Rotifera</taxon>
        <taxon>Eurotatoria</taxon>
        <taxon>Bdelloidea</taxon>
        <taxon>Philodinida</taxon>
        <taxon>Philodinidae</taxon>
        <taxon>Rotaria</taxon>
    </lineage>
</organism>
<dbReference type="Pfam" id="PF22612">
    <property type="entry name" value="GH113"/>
    <property type="match status" value="1"/>
</dbReference>
<dbReference type="EMBL" id="CAJOBS010001134">
    <property type="protein sequence ID" value="CAF4692469.1"/>
    <property type="molecule type" value="Genomic_DNA"/>
</dbReference>
<evidence type="ECO:0000313" key="2">
    <source>
        <dbReference type="EMBL" id="CAF3466082.1"/>
    </source>
</evidence>
<name>A0A818EXD4_9BILA</name>
<evidence type="ECO:0000313" key="3">
    <source>
        <dbReference type="EMBL" id="CAF3486425.1"/>
    </source>
</evidence>
<dbReference type="EMBL" id="CAJNYT010002674">
    <property type="protein sequence ID" value="CAF3486425.1"/>
    <property type="molecule type" value="Genomic_DNA"/>
</dbReference>
<dbReference type="Proteomes" id="UP000663873">
    <property type="component" value="Unassembled WGS sequence"/>
</dbReference>
<dbReference type="EMBL" id="CAJOBR010001590">
    <property type="protein sequence ID" value="CAF4620272.1"/>
    <property type="molecule type" value="Genomic_DNA"/>
</dbReference>
<evidence type="ECO:0000313" key="1">
    <source>
        <dbReference type="EMBL" id="CAF3415685.1"/>
    </source>
</evidence>
<accession>A0A818EXD4</accession>
<dbReference type="OrthoDB" id="10035790at2759"/>
<reference evidence="2" key="1">
    <citation type="submission" date="2021-02" db="EMBL/GenBank/DDBJ databases">
        <authorList>
            <person name="Nowell W R."/>
        </authorList>
    </citation>
    <scope>NUCLEOTIDE SEQUENCE</scope>
</reference>
<dbReference type="Proteomes" id="UP000663872">
    <property type="component" value="Unassembled WGS sequence"/>
</dbReference>
<dbReference type="Proteomes" id="UP000663869">
    <property type="component" value="Unassembled WGS sequence"/>
</dbReference>
<evidence type="ECO:0000313" key="6">
    <source>
        <dbReference type="EMBL" id="CAF4602260.1"/>
    </source>
</evidence>
<dbReference type="EMBL" id="CAJOBP010004375">
    <property type="protein sequence ID" value="CAF4438286.1"/>
    <property type="molecule type" value="Genomic_DNA"/>
</dbReference>
<dbReference type="InterPro" id="IPR017853">
    <property type="entry name" value="GH"/>
</dbReference>
<keyword evidence="10" id="KW-1185">Reference proteome</keyword>
<comment type="caution">
    <text evidence="2">The sequence shown here is derived from an EMBL/GenBank/DDBJ whole genome shotgun (WGS) entry which is preliminary data.</text>
</comment>
<dbReference type="Proteomes" id="UP000663848">
    <property type="component" value="Unassembled WGS sequence"/>
</dbReference>
<protein>
    <submittedName>
        <fullName evidence="2">Uncharacterized protein</fullName>
    </submittedName>
</protein>
<sequence length="246" mass="27790">MAEELQIDALSVGLELIKISNQDYTPYWTSLIRNIRAGGYSGLLTYCSIFYPIETQHIGFWDELGFIGMDFYLPLLNITNDSSVPSYQDMVRRFSHYFQYFKSWLSDQSVNVTSKPVVFTEVGYPSSLSGLAIPSGDPSAQCVGNYSTNFTLQDMAFKAPFQALNENKNIYDGTIIFWWDNPSSTDFYDEKDSNNWGCSWTVCGKPAECTIAEAFGGTCSMNQSNSTNINSLIRKLFMILILLYSM</sequence>
<evidence type="ECO:0000313" key="9">
    <source>
        <dbReference type="Proteomes" id="UP000663865"/>
    </source>
</evidence>
<dbReference type="EMBL" id="CAJNYU010002403">
    <property type="protein sequence ID" value="CAF3549389.1"/>
    <property type="molecule type" value="Genomic_DNA"/>
</dbReference>
<dbReference type="EMBL" id="CAJNYV010002263">
    <property type="protein sequence ID" value="CAF3466082.1"/>
    <property type="molecule type" value="Genomic_DNA"/>
</dbReference>
<dbReference type="AlphaFoldDB" id="A0A818EXD4"/>
<evidence type="ECO:0000313" key="4">
    <source>
        <dbReference type="EMBL" id="CAF3549389.1"/>
    </source>
</evidence>
<proteinExistence type="predicted"/>
<dbReference type="Proteomes" id="UP000663865">
    <property type="component" value="Unassembled WGS sequence"/>
</dbReference>
<evidence type="ECO:0000313" key="5">
    <source>
        <dbReference type="EMBL" id="CAF4438286.1"/>
    </source>
</evidence>
<gene>
    <name evidence="4" type="ORF">FME351_LOCUS19403</name>
    <name evidence="3" type="ORF">GRG538_LOCUS16692</name>
    <name evidence="2" type="ORF">KIK155_LOCUS13461</name>
    <name evidence="7" type="ORF">QYT958_LOCUS12804</name>
    <name evidence="1" type="ORF">TIS948_LOCUS28994</name>
    <name evidence="8" type="ORF">TOA249_LOCUS16540</name>
    <name evidence="6" type="ORF">TSG867_LOCUS27898</name>
    <name evidence="5" type="ORF">UJA718_LOCUS21880</name>
</gene>
<dbReference type="SUPFAM" id="SSF51445">
    <property type="entry name" value="(Trans)glycosidases"/>
    <property type="match status" value="1"/>
</dbReference>
<dbReference type="Gene3D" id="3.20.20.80">
    <property type="entry name" value="Glycosidases"/>
    <property type="match status" value="1"/>
</dbReference>
<dbReference type="Proteomes" id="UP000663825">
    <property type="component" value="Unassembled WGS sequence"/>
</dbReference>